<evidence type="ECO:0000256" key="1">
    <source>
        <dbReference type="SAM" id="MobiDB-lite"/>
    </source>
</evidence>
<protein>
    <submittedName>
        <fullName evidence="2">SIMPL domain-containing protein</fullName>
    </submittedName>
</protein>
<evidence type="ECO:0000313" key="3">
    <source>
        <dbReference type="Proteomes" id="UP001203207"/>
    </source>
</evidence>
<dbReference type="InterPro" id="IPR007497">
    <property type="entry name" value="SIMPL/DUF541"/>
</dbReference>
<accession>A0AAE3K799</accession>
<dbReference type="Gene3D" id="3.30.110.170">
    <property type="entry name" value="Protein of unknown function (DUF541), domain 1"/>
    <property type="match status" value="1"/>
</dbReference>
<feature type="compositionally biased region" description="Polar residues" evidence="1">
    <location>
        <begin position="40"/>
        <end position="51"/>
    </location>
</feature>
<dbReference type="Pfam" id="PF04402">
    <property type="entry name" value="SIMPL"/>
    <property type="match status" value="1"/>
</dbReference>
<dbReference type="Proteomes" id="UP001203207">
    <property type="component" value="Unassembled WGS sequence"/>
</dbReference>
<dbReference type="Gene3D" id="3.30.70.2970">
    <property type="entry name" value="Protein of unknown function (DUF541), domain 2"/>
    <property type="match status" value="1"/>
</dbReference>
<dbReference type="AlphaFoldDB" id="A0AAE3K799"/>
<evidence type="ECO:0000313" key="2">
    <source>
        <dbReference type="EMBL" id="MCL9816027.1"/>
    </source>
</evidence>
<dbReference type="PANTHER" id="PTHR34387">
    <property type="entry name" value="SLR1258 PROTEIN"/>
    <property type="match status" value="1"/>
</dbReference>
<dbReference type="RefSeq" id="WP_174652463.1">
    <property type="nucleotide sequence ID" value="NZ_JAKRVX010000001.1"/>
</dbReference>
<keyword evidence="3" id="KW-1185">Reference proteome</keyword>
<gene>
    <name evidence="2" type="ORF">AArcSt2_03635</name>
</gene>
<dbReference type="EMBL" id="JAKRVX010000001">
    <property type="protein sequence ID" value="MCL9816027.1"/>
    <property type="molecule type" value="Genomic_DNA"/>
</dbReference>
<reference evidence="2" key="1">
    <citation type="journal article" date="2022" name="Syst. Appl. Microbiol.">
        <title>Natronocalculus amylovorans gen. nov., sp. nov., and Natranaeroarchaeum aerophilus sp. nov., dominant culturable amylolytic natronoarchaea from hypersaline soda lakes in southwestern Siberia.</title>
        <authorList>
            <person name="Sorokin D.Y."/>
            <person name="Elcheninov A.G."/>
            <person name="Khizhniak T.V."/>
            <person name="Koenen M."/>
            <person name="Bale N.J."/>
            <person name="Damste J.S.S."/>
            <person name="Kublanov I.V."/>
        </authorList>
    </citation>
    <scope>NUCLEOTIDE SEQUENCE</scope>
    <source>
        <strain evidence="2">AArc-St2</strain>
    </source>
</reference>
<proteinExistence type="predicted"/>
<organism evidence="2 3">
    <name type="scientific">Natronocalculus amylovorans</name>
    <dbReference type="NCBI Taxonomy" id="2917812"/>
    <lineage>
        <taxon>Archaea</taxon>
        <taxon>Methanobacteriati</taxon>
        <taxon>Methanobacteriota</taxon>
        <taxon>Stenosarchaea group</taxon>
        <taxon>Halobacteria</taxon>
        <taxon>Halobacteriales</taxon>
        <taxon>Haloferacaceae</taxon>
        <taxon>Natronocalculus</taxon>
    </lineage>
</organism>
<sequence length="265" mass="28007">MRRRTVLAAAGALGATLSTAGCLSQVQSAVDPSDSDAQTEADAQSQTVNRQATVTETAASGQLINVGAQGRVEAEPNTATVSVGLEETGSDAETVRSALAERAEELKETLLAYGLDDEQITTGRFDIREQRQSAGYRGFNEFQIETDDPDAVGEIIDTAVAGGADDVGRIIFGLSEDRRNELREEAIEVALDDARYEAEIIANAKNLTLTGVESVTTDPGRVSTHRATPDVAVEETDDAGGPPTQIDQGLVSVSASVDVSYRFEE</sequence>
<dbReference type="PROSITE" id="PS51257">
    <property type="entry name" value="PROKAR_LIPOPROTEIN"/>
    <property type="match status" value="1"/>
</dbReference>
<dbReference type="PANTHER" id="PTHR34387:SF2">
    <property type="entry name" value="SLR1258 PROTEIN"/>
    <property type="match status" value="1"/>
</dbReference>
<feature type="region of interest" description="Disordered" evidence="1">
    <location>
        <begin position="31"/>
        <end position="51"/>
    </location>
</feature>
<dbReference type="InterPro" id="IPR052022">
    <property type="entry name" value="26kDa_periplasmic_antigen"/>
</dbReference>
<feature type="region of interest" description="Disordered" evidence="1">
    <location>
        <begin position="215"/>
        <end position="250"/>
    </location>
</feature>
<comment type="caution">
    <text evidence="2">The sequence shown here is derived from an EMBL/GenBank/DDBJ whole genome shotgun (WGS) entry which is preliminary data.</text>
</comment>
<reference evidence="2" key="2">
    <citation type="submission" date="2022-02" db="EMBL/GenBank/DDBJ databases">
        <authorList>
            <person name="Elcheninov A.G."/>
            <person name="Sorokin D.Y."/>
            <person name="Kublanov I.V."/>
        </authorList>
    </citation>
    <scope>NUCLEOTIDE SEQUENCE</scope>
    <source>
        <strain evidence="2">AArc-St2</strain>
    </source>
</reference>
<dbReference type="GO" id="GO:0006974">
    <property type="term" value="P:DNA damage response"/>
    <property type="evidence" value="ECO:0007669"/>
    <property type="project" value="TreeGrafter"/>
</dbReference>
<name>A0AAE3K799_9EURY</name>